<evidence type="ECO:0000313" key="2">
    <source>
        <dbReference type="EMBL" id="GGH90708.1"/>
    </source>
</evidence>
<dbReference type="Proteomes" id="UP000637774">
    <property type="component" value="Unassembled WGS sequence"/>
</dbReference>
<feature type="transmembrane region" description="Helical" evidence="1">
    <location>
        <begin position="130"/>
        <end position="153"/>
    </location>
</feature>
<keyword evidence="1" id="KW-1133">Transmembrane helix</keyword>
<dbReference type="EMBL" id="BMGY01000057">
    <property type="protein sequence ID" value="GGH90708.1"/>
    <property type="molecule type" value="Genomic_DNA"/>
</dbReference>
<keyword evidence="3" id="KW-1185">Reference proteome</keyword>
<organism evidence="2 3">
    <name type="scientific">Hymenobacter frigidus</name>
    <dbReference type="NCBI Taxonomy" id="1524095"/>
    <lineage>
        <taxon>Bacteria</taxon>
        <taxon>Pseudomonadati</taxon>
        <taxon>Bacteroidota</taxon>
        <taxon>Cytophagia</taxon>
        <taxon>Cytophagales</taxon>
        <taxon>Hymenobacteraceae</taxon>
        <taxon>Hymenobacter</taxon>
    </lineage>
</organism>
<gene>
    <name evidence="2" type="ORF">GCM10011495_37180</name>
</gene>
<accession>A0ABQ2AHY8</accession>
<proteinExistence type="predicted"/>
<name>A0ABQ2AHY8_9BACT</name>
<keyword evidence="1" id="KW-0472">Membrane</keyword>
<keyword evidence="1" id="KW-0812">Transmembrane</keyword>
<reference evidence="3" key="1">
    <citation type="journal article" date="2019" name="Int. J. Syst. Evol. Microbiol.">
        <title>The Global Catalogue of Microorganisms (GCM) 10K type strain sequencing project: providing services to taxonomists for standard genome sequencing and annotation.</title>
        <authorList>
            <consortium name="The Broad Institute Genomics Platform"/>
            <consortium name="The Broad Institute Genome Sequencing Center for Infectious Disease"/>
            <person name="Wu L."/>
            <person name="Ma J."/>
        </authorList>
    </citation>
    <scope>NUCLEOTIDE SEQUENCE [LARGE SCALE GENOMIC DNA]</scope>
    <source>
        <strain evidence="3">CGMCC 1.14966</strain>
    </source>
</reference>
<feature type="transmembrane region" description="Helical" evidence="1">
    <location>
        <begin position="30"/>
        <end position="49"/>
    </location>
</feature>
<protein>
    <recommendedName>
        <fullName evidence="4">DUF4199 domain-containing protein</fullName>
    </recommendedName>
</protein>
<feature type="transmembrane region" description="Helical" evidence="1">
    <location>
        <begin position="6"/>
        <end position="23"/>
    </location>
</feature>
<comment type="caution">
    <text evidence="2">The sequence shown here is derived from an EMBL/GenBank/DDBJ whole genome shotgun (WGS) entry which is preliminary data.</text>
</comment>
<sequence>MGVRYGLLTGVISIIFSFILFVTQTDQSPVRWLGLVILIGGMVLAHNAYKAANHGFMNYSEGLGIGAVMSIISGTLSTAFSFVYMKFIDPEYMSRVMDTTRAKMEEKGGMSDEQIDQAVSMMQKFSSGGWMVLFGILGSLLFGFLIALVVSAITKNSKPEFE</sequence>
<evidence type="ECO:0000256" key="1">
    <source>
        <dbReference type="SAM" id="Phobius"/>
    </source>
</evidence>
<evidence type="ECO:0008006" key="4">
    <source>
        <dbReference type="Google" id="ProtNLM"/>
    </source>
</evidence>
<feature type="transmembrane region" description="Helical" evidence="1">
    <location>
        <begin position="64"/>
        <end position="85"/>
    </location>
</feature>
<dbReference type="Pfam" id="PF13858">
    <property type="entry name" value="DUF4199"/>
    <property type="match status" value="1"/>
</dbReference>
<dbReference type="InterPro" id="IPR025250">
    <property type="entry name" value="DUF4199"/>
</dbReference>
<evidence type="ECO:0000313" key="3">
    <source>
        <dbReference type="Proteomes" id="UP000637774"/>
    </source>
</evidence>